<evidence type="ECO:0000313" key="3">
    <source>
        <dbReference type="EMBL" id="PCG73602.1"/>
    </source>
</evidence>
<proteinExistence type="predicted"/>
<accession>A0A2A4JQB0</accession>
<comment type="caution">
    <text evidence="3">The sequence shown here is derived from an EMBL/GenBank/DDBJ whole genome shotgun (WGS) entry which is preliminary data.</text>
</comment>
<name>A0A2A4JQB0_HELVI</name>
<dbReference type="PANTHER" id="PTHR21298">
    <property type="entry name" value="GH01721P"/>
    <property type="match status" value="1"/>
</dbReference>
<dbReference type="EMBL" id="NWSH01000903">
    <property type="protein sequence ID" value="PCG73602.1"/>
    <property type="molecule type" value="Genomic_DNA"/>
</dbReference>
<dbReference type="PANTHER" id="PTHR21298:SF2">
    <property type="entry name" value="GH01721P"/>
    <property type="match status" value="1"/>
</dbReference>
<evidence type="ECO:0000256" key="1">
    <source>
        <dbReference type="SAM" id="MobiDB-lite"/>
    </source>
</evidence>
<dbReference type="SUPFAM" id="SSF54236">
    <property type="entry name" value="Ubiquitin-like"/>
    <property type="match status" value="2"/>
</dbReference>
<feature type="region of interest" description="Disordered" evidence="1">
    <location>
        <begin position="332"/>
        <end position="362"/>
    </location>
</feature>
<dbReference type="AlphaFoldDB" id="A0A2A4JQB0"/>
<protein>
    <recommendedName>
        <fullName evidence="2">Ras-associating domain-containing protein</fullName>
    </recommendedName>
</protein>
<dbReference type="PROSITE" id="PS50200">
    <property type="entry name" value="RA"/>
    <property type="match status" value="2"/>
</dbReference>
<gene>
    <name evidence="3" type="ORF">B5V51_14639</name>
</gene>
<sequence length="398" mass="44497">MLIDYRCNRNALLNTLPVTSGTCYTSGDIRDADICAVRAQVACDRQVIELDAASLGPGMLKHVAVSPHRARADSVSLASSASCCSLGSLEHRHDSVTDLSHRTVRPGMLKHVAVSPHRARADSVSLASSASCCSLGSLEHRHDSVTDLSHRTTTIKVYARCLRPDIEYKTLSVTWGTRAQEVVGTLLSKFRMRHRDPRLFYLSMEVRVRAAGLRTTLVLDDDARPAALQACHPKGYSKFSLQMRPGGLIKIYDSALMSSSQYKCLLTSERTTADEVLAILLHCYDSNEGVERFSLYEVSPSQEYERKLHPDDLPLMVQRAWPSDSDCHFRVRRNPRAPPLPPRTLPTPEETPSEDEEPSRALSALSLEAEGEKRRYSPVYKFPSISYCRETKNDYLYI</sequence>
<dbReference type="CDD" id="cd17043">
    <property type="entry name" value="RA"/>
    <property type="match status" value="1"/>
</dbReference>
<feature type="domain" description="Ras-associating" evidence="2">
    <location>
        <begin position="151"/>
        <end position="234"/>
    </location>
</feature>
<reference evidence="3" key="1">
    <citation type="submission" date="2017-09" db="EMBL/GenBank/DDBJ databases">
        <title>Contemporary evolution of a Lepidopteran species, Heliothis virescens, in response to modern agricultural practices.</title>
        <authorList>
            <person name="Fritz M.L."/>
            <person name="Deyonke A.M."/>
            <person name="Papanicolaou A."/>
            <person name="Micinski S."/>
            <person name="Westbrook J."/>
            <person name="Gould F."/>
        </authorList>
    </citation>
    <scope>NUCLEOTIDE SEQUENCE [LARGE SCALE GENOMIC DNA]</scope>
    <source>
        <strain evidence="3">HvINT-</strain>
        <tissue evidence="3">Whole body</tissue>
    </source>
</reference>
<dbReference type="GO" id="GO:0045743">
    <property type="term" value="P:positive regulation of fibroblast growth factor receptor signaling pathway"/>
    <property type="evidence" value="ECO:0007669"/>
    <property type="project" value="TreeGrafter"/>
</dbReference>
<feature type="domain" description="Ras-associating" evidence="2">
    <location>
        <begin position="245"/>
        <end position="336"/>
    </location>
</feature>
<dbReference type="GO" id="GO:0045742">
    <property type="term" value="P:positive regulation of epidermal growth factor receptor signaling pathway"/>
    <property type="evidence" value="ECO:0007669"/>
    <property type="project" value="TreeGrafter"/>
</dbReference>
<dbReference type="SMART" id="SM00314">
    <property type="entry name" value="RA"/>
    <property type="match status" value="2"/>
</dbReference>
<dbReference type="InterPro" id="IPR029071">
    <property type="entry name" value="Ubiquitin-like_domsf"/>
</dbReference>
<dbReference type="InterPro" id="IPR000159">
    <property type="entry name" value="RA_dom"/>
</dbReference>
<dbReference type="Gene3D" id="3.10.20.90">
    <property type="entry name" value="Phosphatidylinositol 3-kinase Catalytic Subunit, Chain A, domain 1"/>
    <property type="match status" value="2"/>
</dbReference>
<organism evidence="3">
    <name type="scientific">Heliothis virescens</name>
    <name type="common">Tobacco budworm moth</name>
    <dbReference type="NCBI Taxonomy" id="7102"/>
    <lineage>
        <taxon>Eukaryota</taxon>
        <taxon>Metazoa</taxon>
        <taxon>Ecdysozoa</taxon>
        <taxon>Arthropoda</taxon>
        <taxon>Hexapoda</taxon>
        <taxon>Insecta</taxon>
        <taxon>Pterygota</taxon>
        <taxon>Neoptera</taxon>
        <taxon>Endopterygota</taxon>
        <taxon>Lepidoptera</taxon>
        <taxon>Glossata</taxon>
        <taxon>Ditrysia</taxon>
        <taxon>Noctuoidea</taxon>
        <taxon>Noctuidae</taxon>
        <taxon>Heliothinae</taxon>
        <taxon>Heliothis</taxon>
    </lineage>
</organism>
<evidence type="ECO:0000259" key="2">
    <source>
        <dbReference type="PROSITE" id="PS50200"/>
    </source>
</evidence>
<dbReference type="STRING" id="7102.A0A2A4JQB0"/>
<dbReference type="Pfam" id="PF00788">
    <property type="entry name" value="RA"/>
    <property type="match status" value="2"/>
</dbReference>
<dbReference type="GO" id="GO:0007165">
    <property type="term" value="P:signal transduction"/>
    <property type="evidence" value="ECO:0007669"/>
    <property type="project" value="InterPro"/>
</dbReference>
<feature type="compositionally biased region" description="Pro residues" evidence="1">
    <location>
        <begin position="336"/>
        <end position="345"/>
    </location>
</feature>